<evidence type="ECO:0000256" key="1">
    <source>
        <dbReference type="ARBA" id="ARBA00004651"/>
    </source>
</evidence>
<comment type="caution">
    <text evidence="9">The sequence shown here is derived from an EMBL/GenBank/DDBJ whole genome shotgun (WGS) entry which is preliminary data.</text>
</comment>
<dbReference type="PANTHER" id="PTHR23513:SF6">
    <property type="entry name" value="MAJOR FACILITATOR SUPERFAMILY ASSOCIATED DOMAIN-CONTAINING PROTEIN"/>
    <property type="match status" value="1"/>
</dbReference>
<dbReference type="EMBL" id="JAUSVS010000001">
    <property type="protein sequence ID" value="MDQ0463163.1"/>
    <property type="molecule type" value="Genomic_DNA"/>
</dbReference>
<name>A0ABU0IMB1_9CAUL</name>
<dbReference type="Gene3D" id="1.20.1250.20">
    <property type="entry name" value="MFS general substrate transporter like domains"/>
    <property type="match status" value="1"/>
</dbReference>
<dbReference type="PANTHER" id="PTHR23513">
    <property type="entry name" value="INTEGRAL MEMBRANE EFFLUX PROTEIN-RELATED"/>
    <property type="match status" value="1"/>
</dbReference>
<gene>
    <name evidence="9" type="ORF">QO010_000911</name>
</gene>
<dbReference type="Pfam" id="PF05977">
    <property type="entry name" value="MFS_3"/>
    <property type="match status" value="1"/>
</dbReference>
<feature type="transmembrane region" description="Helical" evidence="7">
    <location>
        <begin position="382"/>
        <end position="401"/>
    </location>
</feature>
<dbReference type="RefSeq" id="WP_307346576.1">
    <property type="nucleotide sequence ID" value="NZ_JAUSVS010000001.1"/>
</dbReference>
<dbReference type="CDD" id="cd06173">
    <property type="entry name" value="MFS_MefA_like"/>
    <property type="match status" value="1"/>
</dbReference>
<sequence length="409" mass="42779">MPNLWRHADFLKLWAAQAISSFGARITREGIPLAAILTLDATPAQLGLLAALSRGPGLIVGIFGGGWVDSARRRPILIGADLFRAALLMTVPLAAWTHWLTMPQLYGVAALIGAASVLFDIADHAYLPSLIGKPDLLEGNAKLAVTESTAEIGGPALAGVLFQIFTPPIAILVDAATYVVSALSLGTIRQVEPPPIPRQRDQHWLADLKFGFEAVMAQPLIRPMLIMTVVQTFFGSFFASLYMLFGIKTLGLSTSLMGVTIAVGGVGALSGALLARMSVARLGPGPAILVMGTISAVSAVLIPLAPASVLGGTIVLMIGQWFGDAFAVAAMVPASTLRQTVFPREALGRTGAVFHVATGAMAVVGAIVGGVAAEHFGIRPTMWVGALGIIAGQMILIFSPLRKLRKMPE</sequence>
<dbReference type="SUPFAM" id="SSF103473">
    <property type="entry name" value="MFS general substrate transporter"/>
    <property type="match status" value="1"/>
</dbReference>
<reference evidence="9 10" key="1">
    <citation type="submission" date="2023-07" db="EMBL/GenBank/DDBJ databases">
        <title>Genomic Encyclopedia of Type Strains, Phase IV (KMG-IV): sequencing the most valuable type-strain genomes for metagenomic binning, comparative biology and taxonomic classification.</title>
        <authorList>
            <person name="Goeker M."/>
        </authorList>
    </citation>
    <scope>NUCLEOTIDE SEQUENCE [LARGE SCALE GENOMIC DNA]</scope>
    <source>
        <strain evidence="9 10">DSM 18695</strain>
    </source>
</reference>
<dbReference type="PROSITE" id="PS50850">
    <property type="entry name" value="MFS"/>
    <property type="match status" value="1"/>
</dbReference>
<evidence type="ECO:0000256" key="7">
    <source>
        <dbReference type="SAM" id="Phobius"/>
    </source>
</evidence>
<keyword evidence="10" id="KW-1185">Reference proteome</keyword>
<keyword evidence="5 7" id="KW-1133">Transmembrane helix</keyword>
<evidence type="ECO:0000256" key="2">
    <source>
        <dbReference type="ARBA" id="ARBA00022448"/>
    </source>
</evidence>
<evidence type="ECO:0000256" key="5">
    <source>
        <dbReference type="ARBA" id="ARBA00022989"/>
    </source>
</evidence>
<dbReference type="InterPro" id="IPR036259">
    <property type="entry name" value="MFS_trans_sf"/>
</dbReference>
<feature type="domain" description="Major facilitator superfamily (MFS) profile" evidence="8">
    <location>
        <begin position="170"/>
        <end position="409"/>
    </location>
</feature>
<evidence type="ECO:0000313" key="9">
    <source>
        <dbReference type="EMBL" id="MDQ0463163.1"/>
    </source>
</evidence>
<keyword evidence="6 7" id="KW-0472">Membrane</keyword>
<dbReference type="Proteomes" id="UP001228905">
    <property type="component" value="Unassembled WGS sequence"/>
</dbReference>
<feature type="transmembrane region" description="Helical" evidence="7">
    <location>
        <begin position="311"/>
        <end position="332"/>
    </location>
</feature>
<evidence type="ECO:0000313" key="10">
    <source>
        <dbReference type="Proteomes" id="UP001228905"/>
    </source>
</evidence>
<feature type="transmembrane region" description="Helical" evidence="7">
    <location>
        <begin position="256"/>
        <end position="275"/>
    </location>
</feature>
<keyword evidence="4 7" id="KW-0812">Transmembrane</keyword>
<dbReference type="InterPro" id="IPR010290">
    <property type="entry name" value="TM_effector"/>
</dbReference>
<keyword evidence="2" id="KW-0813">Transport</keyword>
<evidence type="ECO:0000259" key="8">
    <source>
        <dbReference type="PROSITE" id="PS50850"/>
    </source>
</evidence>
<keyword evidence="3" id="KW-1003">Cell membrane</keyword>
<evidence type="ECO:0000256" key="3">
    <source>
        <dbReference type="ARBA" id="ARBA00022475"/>
    </source>
</evidence>
<comment type="subcellular location">
    <subcellularLocation>
        <location evidence="1">Cell membrane</location>
        <topology evidence="1">Multi-pass membrane protein</topology>
    </subcellularLocation>
</comment>
<accession>A0ABU0IMB1</accession>
<proteinExistence type="predicted"/>
<feature type="transmembrane region" description="Helical" evidence="7">
    <location>
        <begin position="287"/>
        <end position="305"/>
    </location>
</feature>
<feature type="transmembrane region" description="Helical" evidence="7">
    <location>
        <begin position="224"/>
        <end position="244"/>
    </location>
</feature>
<protein>
    <submittedName>
        <fullName evidence="9">MFS family arabinose efflux permease</fullName>
    </submittedName>
</protein>
<evidence type="ECO:0000256" key="6">
    <source>
        <dbReference type="ARBA" id="ARBA00023136"/>
    </source>
</evidence>
<feature type="transmembrane region" description="Helical" evidence="7">
    <location>
        <begin position="105"/>
        <end position="127"/>
    </location>
</feature>
<organism evidence="9 10">
    <name type="scientific">Caulobacter ginsengisoli</name>
    <dbReference type="NCBI Taxonomy" id="400775"/>
    <lineage>
        <taxon>Bacteria</taxon>
        <taxon>Pseudomonadati</taxon>
        <taxon>Pseudomonadota</taxon>
        <taxon>Alphaproteobacteria</taxon>
        <taxon>Caulobacterales</taxon>
        <taxon>Caulobacteraceae</taxon>
        <taxon>Caulobacter</taxon>
    </lineage>
</organism>
<feature type="transmembrane region" description="Helical" evidence="7">
    <location>
        <begin position="353"/>
        <end position="376"/>
    </location>
</feature>
<evidence type="ECO:0000256" key="4">
    <source>
        <dbReference type="ARBA" id="ARBA00022692"/>
    </source>
</evidence>
<dbReference type="InterPro" id="IPR020846">
    <property type="entry name" value="MFS_dom"/>
</dbReference>
<feature type="transmembrane region" description="Helical" evidence="7">
    <location>
        <begin position="82"/>
        <end position="99"/>
    </location>
</feature>